<dbReference type="RefSeq" id="WP_075084401.1">
    <property type="nucleotide sequence ID" value="NZ_CP042912.1"/>
</dbReference>
<evidence type="ECO:0000313" key="9">
    <source>
        <dbReference type="EMBL" id="QEG21412.1"/>
    </source>
</evidence>
<dbReference type="AlphaFoldDB" id="A0A5B9P912"/>
<dbReference type="NCBIfam" id="TIGR03654">
    <property type="entry name" value="L6_bact"/>
    <property type="match status" value="1"/>
</dbReference>
<keyword evidence="4 5" id="KW-0687">Ribonucleoprotein</keyword>
<comment type="subunit">
    <text evidence="5">Part of the 50S ribosomal subunit.</text>
</comment>
<dbReference type="InterPro" id="IPR002358">
    <property type="entry name" value="Ribosomal_uL6_CS"/>
</dbReference>
<dbReference type="Gene3D" id="3.90.930.12">
    <property type="entry name" value="Ribosomal protein L6, alpha-beta domain"/>
    <property type="match status" value="2"/>
</dbReference>
<keyword evidence="3 5" id="KW-0689">Ribosomal protein</keyword>
<comment type="function">
    <text evidence="5 7">This protein binds to the 23S rRNA, and is important in its secondary structure. It is located near the subunit interface in the base of the L7/L12 stalk, and near the tRNA binding site of the peptidyltransferase center.</text>
</comment>
<evidence type="ECO:0000256" key="2">
    <source>
        <dbReference type="ARBA" id="ARBA00022884"/>
    </source>
</evidence>
<proteinExistence type="inferred from homology"/>
<dbReference type="InterPro" id="IPR020040">
    <property type="entry name" value="Ribosomal_uL6_a/b-dom"/>
</dbReference>
<dbReference type="GO" id="GO:0002181">
    <property type="term" value="P:cytoplasmic translation"/>
    <property type="evidence" value="ECO:0007669"/>
    <property type="project" value="TreeGrafter"/>
</dbReference>
<gene>
    <name evidence="5 9" type="primary">rplF</name>
    <name evidence="9" type="ORF">MFFC18_12680</name>
</gene>
<reference evidence="9 10" key="1">
    <citation type="submission" date="2019-08" db="EMBL/GenBank/DDBJ databases">
        <title>Deep-cultivation of Planctomycetes and their phenomic and genomic characterization uncovers novel biology.</title>
        <authorList>
            <person name="Wiegand S."/>
            <person name="Jogler M."/>
            <person name="Boedeker C."/>
            <person name="Pinto D."/>
            <person name="Vollmers J."/>
            <person name="Rivas-Marin E."/>
            <person name="Kohn T."/>
            <person name="Peeters S.H."/>
            <person name="Heuer A."/>
            <person name="Rast P."/>
            <person name="Oberbeckmann S."/>
            <person name="Bunk B."/>
            <person name="Jeske O."/>
            <person name="Meyerdierks A."/>
            <person name="Storesund J.E."/>
            <person name="Kallscheuer N."/>
            <person name="Luecker S."/>
            <person name="Lage O.M."/>
            <person name="Pohl T."/>
            <person name="Merkel B.J."/>
            <person name="Hornburger P."/>
            <person name="Mueller R.-W."/>
            <person name="Bruemmer F."/>
            <person name="Labrenz M."/>
            <person name="Spormann A.M."/>
            <person name="Op den Camp H."/>
            <person name="Overmann J."/>
            <person name="Amann R."/>
            <person name="Jetten M.S.M."/>
            <person name="Mascher T."/>
            <person name="Medema M.H."/>
            <person name="Devos D.P."/>
            <person name="Kaster A.-K."/>
            <person name="Ovreas L."/>
            <person name="Rohde M."/>
            <person name="Galperin M.Y."/>
            <person name="Jogler C."/>
        </authorList>
    </citation>
    <scope>NUCLEOTIDE SEQUENCE [LARGE SCALE GENOMIC DNA]</scope>
    <source>
        <strain evidence="9 10">FC18</strain>
    </source>
</reference>
<dbReference type="GO" id="GO:0019843">
    <property type="term" value="F:rRNA binding"/>
    <property type="evidence" value="ECO:0007669"/>
    <property type="project" value="UniProtKB-UniRule"/>
</dbReference>
<dbReference type="EMBL" id="CP042912">
    <property type="protein sequence ID" value="QEG21412.1"/>
    <property type="molecule type" value="Genomic_DNA"/>
</dbReference>
<dbReference type="GO" id="GO:0022625">
    <property type="term" value="C:cytosolic large ribosomal subunit"/>
    <property type="evidence" value="ECO:0007669"/>
    <property type="project" value="UniProtKB-UniRule"/>
</dbReference>
<evidence type="ECO:0000256" key="1">
    <source>
        <dbReference type="ARBA" id="ARBA00022730"/>
    </source>
</evidence>
<name>A0A5B9P912_9BACT</name>
<dbReference type="OrthoDB" id="9805007at2"/>
<keyword evidence="2 5" id="KW-0694">RNA-binding</keyword>
<dbReference type="Pfam" id="PF00347">
    <property type="entry name" value="Ribosomal_L6"/>
    <property type="match status" value="2"/>
</dbReference>
<dbReference type="PRINTS" id="PR00059">
    <property type="entry name" value="RIBOSOMALL6"/>
</dbReference>
<dbReference type="FunFam" id="3.90.930.12:FF:000002">
    <property type="entry name" value="50S ribosomal protein L6"/>
    <property type="match status" value="1"/>
</dbReference>
<dbReference type="SUPFAM" id="SSF56053">
    <property type="entry name" value="Ribosomal protein L6"/>
    <property type="match status" value="2"/>
</dbReference>
<evidence type="ECO:0000256" key="6">
    <source>
        <dbReference type="RuleBase" id="RU003869"/>
    </source>
</evidence>
<dbReference type="InterPro" id="IPR036789">
    <property type="entry name" value="Ribosomal_uL6-like_a/b-dom_sf"/>
</dbReference>
<dbReference type="PIRSF" id="PIRSF002162">
    <property type="entry name" value="Ribosomal_L6"/>
    <property type="match status" value="1"/>
</dbReference>
<feature type="domain" description="Large ribosomal subunit protein uL6 alpha-beta" evidence="8">
    <location>
        <begin position="13"/>
        <end position="84"/>
    </location>
</feature>
<keyword evidence="10" id="KW-1185">Reference proteome</keyword>
<evidence type="ECO:0000256" key="4">
    <source>
        <dbReference type="ARBA" id="ARBA00023274"/>
    </source>
</evidence>
<dbReference type="InterPro" id="IPR000702">
    <property type="entry name" value="Ribosomal_uL6-like"/>
</dbReference>
<dbReference type="GO" id="GO:0003735">
    <property type="term" value="F:structural constituent of ribosome"/>
    <property type="evidence" value="ECO:0007669"/>
    <property type="project" value="UniProtKB-UniRule"/>
</dbReference>
<evidence type="ECO:0000256" key="5">
    <source>
        <dbReference type="HAMAP-Rule" id="MF_01365"/>
    </source>
</evidence>
<comment type="similarity">
    <text evidence="5 6">Belongs to the universal ribosomal protein uL6 family.</text>
</comment>
<dbReference type="HAMAP" id="MF_01365_B">
    <property type="entry name" value="Ribosomal_uL6_B"/>
    <property type="match status" value="1"/>
</dbReference>
<sequence>MSRIGNKPVPIADGVKVSVAGRQLNVEGPVGKLDIQLRPEVDVTVKEESKEAIVSRKGDDRIAKAMHGLTRALLNNMIIGVKEGYEKNLELQGVGYVCNLQGDTLSLRVGLANELKKKIPVGLDVTCPDQTHIKVKGCDKQKVGQFAAEVRALRKPEPYKGKGIRYLGEHVKIKPGKAAKQ</sequence>
<accession>A0A5B9P912</accession>
<evidence type="ECO:0000313" key="10">
    <source>
        <dbReference type="Proteomes" id="UP000322214"/>
    </source>
</evidence>
<dbReference type="PANTHER" id="PTHR11655">
    <property type="entry name" value="60S/50S RIBOSOMAL PROTEIN L6/L9"/>
    <property type="match status" value="1"/>
</dbReference>
<organism evidence="9 10">
    <name type="scientific">Mariniblastus fucicola</name>
    <dbReference type="NCBI Taxonomy" id="980251"/>
    <lineage>
        <taxon>Bacteria</taxon>
        <taxon>Pseudomonadati</taxon>
        <taxon>Planctomycetota</taxon>
        <taxon>Planctomycetia</taxon>
        <taxon>Pirellulales</taxon>
        <taxon>Pirellulaceae</taxon>
        <taxon>Mariniblastus</taxon>
    </lineage>
</organism>
<protein>
    <recommendedName>
        <fullName evidence="5">Large ribosomal subunit protein uL6</fullName>
    </recommendedName>
</protein>
<keyword evidence="1 5" id="KW-0699">rRNA-binding</keyword>
<evidence type="ECO:0000256" key="3">
    <source>
        <dbReference type="ARBA" id="ARBA00022980"/>
    </source>
</evidence>
<dbReference type="KEGG" id="mff:MFFC18_12680"/>
<evidence type="ECO:0000256" key="7">
    <source>
        <dbReference type="RuleBase" id="RU003870"/>
    </source>
</evidence>
<dbReference type="InterPro" id="IPR019906">
    <property type="entry name" value="Ribosomal_uL6_bac-type"/>
</dbReference>
<feature type="domain" description="Large ribosomal subunit protein uL6 alpha-beta" evidence="8">
    <location>
        <begin position="93"/>
        <end position="166"/>
    </location>
</feature>
<dbReference type="PROSITE" id="PS00525">
    <property type="entry name" value="RIBOSOMAL_L6_1"/>
    <property type="match status" value="1"/>
</dbReference>
<dbReference type="PANTHER" id="PTHR11655:SF14">
    <property type="entry name" value="LARGE RIBOSOMAL SUBUNIT PROTEIN UL6M"/>
    <property type="match status" value="1"/>
</dbReference>
<dbReference type="Proteomes" id="UP000322214">
    <property type="component" value="Chromosome"/>
</dbReference>
<evidence type="ECO:0000259" key="8">
    <source>
        <dbReference type="Pfam" id="PF00347"/>
    </source>
</evidence>
<dbReference type="STRING" id="980251.GCA_001642875_01607"/>